<evidence type="ECO:0000256" key="4">
    <source>
        <dbReference type="SAM" id="Coils"/>
    </source>
</evidence>
<dbReference type="CDD" id="cd03399">
    <property type="entry name" value="SPFH_flotillin"/>
    <property type="match status" value="1"/>
</dbReference>
<dbReference type="SMART" id="SM00244">
    <property type="entry name" value="PHB"/>
    <property type="match status" value="1"/>
</dbReference>
<comment type="similarity">
    <text evidence="2">Belongs to the band 7/mec-2 family. Flotillin subfamily.</text>
</comment>
<dbReference type="GO" id="GO:0002020">
    <property type="term" value="F:protease binding"/>
    <property type="evidence" value="ECO:0007669"/>
    <property type="project" value="TreeGrafter"/>
</dbReference>
<evidence type="ECO:0000259" key="6">
    <source>
        <dbReference type="SMART" id="SM00244"/>
    </source>
</evidence>
<gene>
    <name evidence="7" type="ORF">CIB95_15720</name>
</gene>
<reference evidence="7 8" key="2">
    <citation type="submission" date="2017-09" db="EMBL/GenBank/DDBJ databases">
        <title>Bacillus patelloidae sp. nov., isolated from the intestinal tract of a marine limpet.</title>
        <authorList>
            <person name="Liu R."/>
            <person name="Dong C."/>
            <person name="Shao Z."/>
        </authorList>
    </citation>
    <scope>NUCLEOTIDE SEQUENCE [LARGE SCALE GENOMIC DNA]</scope>
    <source>
        <strain evidence="7 8">SA5d-4</strain>
    </source>
</reference>
<comment type="caution">
    <text evidence="7">The sequence shown here is derived from an EMBL/GenBank/DDBJ whole genome shotgun (WGS) entry which is preliminary data.</text>
</comment>
<sequence length="474" mass="52009">MELSTFLIPGILLLVLFILGTFLAKIYRTVGADEAMIITGAGTKGGIKVVKAGGSFVFPIIQQHENISLQVHTISVATPEVYTKQGVPIMVDGVAQIKINGEIDDITTAAEQFLGKQDQINYIANETLEGHLRAILGQMTVENIYQNRDEFAQRVQSVAATDLKKMGLHIVSFTIKNVKDKNGYLDALGVPQIEVVKRNAAIATADNERDTIIAQAKAREEGKKADYIADTNVAEAEKEMEVKKAAFKKEQDQKKAEAELAYKLQEARTLQEVKEQEMQIDLVERQKQIEIEEKEILRREKQYDAEVKKKADADRYAVEQAAEADKNRKVRDAEALAESIKLEGQAKAEKEKVEGHAQAEVIRQKGLAEAEAKDAIAEAMKKYGEAAIAEMLVEKFPEIAGAIAQPLSQTEKLVVIDSGSNPGGGANKVTGYVTDLLGKLPETVGALTGVDLNQMLANLAENRKENNTPKKLDQ</sequence>
<evidence type="ECO:0000313" key="8">
    <source>
        <dbReference type="Proteomes" id="UP000217083"/>
    </source>
</evidence>
<comment type="subcellular location">
    <subcellularLocation>
        <location evidence="1">Membrane</location>
    </subcellularLocation>
</comment>
<reference evidence="8" key="1">
    <citation type="submission" date="2017-08" db="EMBL/GenBank/DDBJ databases">
        <authorList>
            <person name="Huang Z."/>
        </authorList>
    </citation>
    <scope>NUCLEOTIDE SEQUENCE [LARGE SCALE GENOMIC DNA]</scope>
    <source>
        <strain evidence="8">SA5d-4</strain>
    </source>
</reference>
<dbReference type="InterPro" id="IPR036013">
    <property type="entry name" value="Band_7/SPFH_dom_sf"/>
</dbReference>
<dbReference type="AlphaFoldDB" id="A0A263BR91"/>
<evidence type="ECO:0000256" key="5">
    <source>
        <dbReference type="SAM" id="Phobius"/>
    </source>
</evidence>
<evidence type="ECO:0000256" key="1">
    <source>
        <dbReference type="ARBA" id="ARBA00004370"/>
    </source>
</evidence>
<feature type="coiled-coil region" evidence="4">
    <location>
        <begin position="233"/>
        <end position="300"/>
    </location>
</feature>
<keyword evidence="5" id="KW-0812">Transmembrane</keyword>
<dbReference type="Pfam" id="PF01145">
    <property type="entry name" value="Band_7"/>
    <property type="match status" value="1"/>
</dbReference>
<keyword evidence="4" id="KW-0175">Coiled coil</keyword>
<dbReference type="GO" id="GO:0072659">
    <property type="term" value="P:protein localization to plasma membrane"/>
    <property type="evidence" value="ECO:0007669"/>
    <property type="project" value="TreeGrafter"/>
</dbReference>
<protein>
    <submittedName>
        <fullName evidence="7">Flotillin</fullName>
    </submittedName>
</protein>
<dbReference type="SUPFAM" id="SSF117892">
    <property type="entry name" value="Band 7/SPFH domain"/>
    <property type="match status" value="1"/>
</dbReference>
<dbReference type="PANTHER" id="PTHR13806:SF46">
    <property type="entry name" value="FLOTILLIN-1-RELATED"/>
    <property type="match status" value="1"/>
</dbReference>
<dbReference type="InterPro" id="IPR027705">
    <property type="entry name" value="Flotillin_fam"/>
</dbReference>
<dbReference type="InterPro" id="IPR031905">
    <property type="entry name" value="Flotillin_C"/>
</dbReference>
<evidence type="ECO:0000256" key="3">
    <source>
        <dbReference type="ARBA" id="ARBA00023136"/>
    </source>
</evidence>
<keyword evidence="3 5" id="KW-0472">Membrane</keyword>
<dbReference type="InterPro" id="IPR001107">
    <property type="entry name" value="Band_7"/>
</dbReference>
<keyword evidence="5" id="KW-1133">Transmembrane helix</keyword>
<name>A0A263BR91_9BACI</name>
<dbReference type="GO" id="GO:0005886">
    <property type="term" value="C:plasma membrane"/>
    <property type="evidence" value="ECO:0007669"/>
    <property type="project" value="TreeGrafter"/>
</dbReference>
<dbReference type="Proteomes" id="UP000217083">
    <property type="component" value="Unassembled WGS sequence"/>
</dbReference>
<keyword evidence="8" id="KW-1185">Reference proteome</keyword>
<dbReference type="Pfam" id="PF15975">
    <property type="entry name" value="Flot"/>
    <property type="match status" value="1"/>
</dbReference>
<dbReference type="PANTHER" id="PTHR13806">
    <property type="entry name" value="FLOTILLIN-RELATED"/>
    <property type="match status" value="1"/>
</dbReference>
<dbReference type="EMBL" id="NPIA01000014">
    <property type="protein sequence ID" value="OZM55746.1"/>
    <property type="molecule type" value="Genomic_DNA"/>
</dbReference>
<evidence type="ECO:0000313" key="7">
    <source>
        <dbReference type="EMBL" id="OZM55746.1"/>
    </source>
</evidence>
<dbReference type="Gene3D" id="3.30.479.30">
    <property type="entry name" value="Band 7 domain"/>
    <property type="match status" value="1"/>
</dbReference>
<feature type="domain" description="Band 7" evidence="6">
    <location>
        <begin position="25"/>
        <end position="203"/>
    </location>
</feature>
<proteinExistence type="inferred from homology"/>
<dbReference type="RefSeq" id="WP_094926715.1">
    <property type="nucleotide sequence ID" value="NZ_NPIA01000014.1"/>
</dbReference>
<evidence type="ECO:0000256" key="2">
    <source>
        <dbReference type="ARBA" id="ARBA00007161"/>
    </source>
</evidence>
<organism evidence="7 8">
    <name type="scientific">Lottiidibacillus patelloidae</name>
    <dbReference type="NCBI Taxonomy" id="2670334"/>
    <lineage>
        <taxon>Bacteria</taxon>
        <taxon>Bacillati</taxon>
        <taxon>Bacillota</taxon>
        <taxon>Bacilli</taxon>
        <taxon>Bacillales</taxon>
        <taxon>Bacillaceae</taxon>
        <taxon>Lottiidibacillus</taxon>
    </lineage>
</organism>
<feature type="transmembrane region" description="Helical" evidence="5">
    <location>
        <begin position="6"/>
        <end position="27"/>
    </location>
</feature>
<accession>A0A263BR91</accession>